<keyword evidence="1" id="KW-1133">Transmembrane helix</keyword>
<dbReference type="EMBL" id="GL377571">
    <property type="protein sequence ID" value="EFJ32983.1"/>
    <property type="molecule type" value="Genomic_DNA"/>
</dbReference>
<keyword evidence="1" id="KW-0812">Transmembrane</keyword>
<dbReference type="PANTHER" id="PTHR36363">
    <property type="entry name" value="OS04G0687200 PROTEIN"/>
    <property type="match status" value="1"/>
</dbReference>
<feature type="transmembrane region" description="Helical" evidence="1">
    <location>
        <begin position="92"/>
        <end position="113"/>
    </location>
</feature>
<accession>D8R3Q8</accession>
<sequence>MQRKKLEQQEQHSIELLDGQNRHPAIAIPRQAACDTLQSIIQAHFEKTLEKKRAVDAQKKELWRMFGIFFVFLAILFDGVARSSVIQCRHCWAPIGICLLATAIFYVGMAQTLKCINAFKYLRRCHKLTMGVATDKLRRITSSSMDLIREEEVEVRYQEPDDDYIGKFKRKWIMFTVFLALTLALLVSSFAQILCL</sequence>
<evidence type="ECO:0000313" key="3">
    <source>
        <dbReference type="Proteomes" id="UP000001514"/>
    </source>
</evidence>
<dbReference type="Gramene" id="EFJ32983">
    <property type="protein sequence ID" value="EFJ32983"/>
    <property type="gene ID" value="SELMODRAFT_84664"/>
</dbReference>
<dbReference type="HOGENOM" id="CLU_106490_0_0_1"/>
<proteinExistence type="predicted"/>
<organism evidence="3">
    <name type="scientific">Selaginella moellendorffii</name>
    <name type="common">Spikemoss</name>
    <dbReference type="NCBI Taxonomy" id="88036"/>
    <lineage>
        <taxon>Eukaryota</taxon>
        <taxon>Viridiplantae</taxon>
        <taxon>Streptophyta</taxon>
        <taxon>Embryophyta</taxon>
        <taxon>Tracheophyta</taxon>
        <taxon>Lycopodiopsida</taxon>
        <taxon>Selaginellales</taxon>
        <taxon>Selaginellaceae</taxon>
        <taxon>Selaginella</taxon>
    </lineage>
</organism>
<dbReference type="OrthoDB" id="1896453at2759"/>
<evidence type="ECO:0000256" key="1">
    <source>
        <dbReference type="SAM" id="Phobius"/>
    </source>
</evidence>
<keyword evidence="3" id="KW-1185">Reference proteome</keyword>
<dbReference type="KEGG" id="smo:SELMODRAFT_84664"/>
<evidence type="ECO:0000313" key="2">
    <source>
        <dbReference type="EMBL" id="EFJ32983.1"/>
    </source>
</evidence>
<feature type="transmembrane region" description="Helical" evidence="1">
    <location>
        <begin position="62"/>
        <end position="80"/>
    </location>
</feature>
<dbReference type="AlphaFoldDB" id="D8R3Q8"/>
<reference evidence="2 3" key="1">
    <citation type="journal article" date="2011" name="Science">
        <title>The Selaginella genome identifies genetic changes associated with the evolution of vascular plants.</title>
        <authorList>
            <person name="Banks J.A."/>
            <person name="Nishiyama T."/>
            <person name="Hasebe M."/>
            <person name="Bowman J.L."/>
            <person name="Gribskov M."/>
            <person name="dePamphilis C."/>
            <person name="Albert V.A."/>
            <person name="Aono N."/>
            <person name="Aoyama T."/>
            <person name="Ambrose B.A."/>
            <person name="Ashton N.W."/>
            <person name="Axtell M.J."/>
            <person name="Barker E."/>
            <person name="Barker M.S."/>
            <person name="Bennetzen J.L."/>
            <person name="Bonawitz N.D."/>
            <person name="Chapple C."/>
            <person name="Cheng C."/>
            <person name="Correa L.G."/>
            <person name="Dacre M."/>
            <person name="DeBarry J."/>
            <person name="Dreyer I."/>
            <person name="Elias M."/>
            <person name="Engstrom E.M."/>
            <person name="Estelle M."/>
            <person name="Feng L."/>
            <person name="Finet C."/>
            <person name="Floyd S.K."/>
            <person name="Frommer W.B."/>
            <person name="Fujita T."/>
            <person name="Gramzow L."/>
            <person name="Gutensohn M."/>
            <person name="Harholt J."/>
            <person name="Hattori M."/>
            <person name="Heyl A."/>
            <person name="Hirai T."/>
            <person name="Hiwatashi Y."/>
            <person name="Ishikawa M."/>
            <person name="Iwata M."/>
            <person name="Karol K.G."/>
            <person name="Koehler B."/>
            <person name="Kolukisaoglu U."/>
            <person name="Kubo M."/>
            <person name="Kurata T."/>
            <person name="Lalonde S."/>
            <person name="Li K."/>
            <person name="Li Y."/>
            <person name="Litt A."/>
            <person name="Lyons E."/>
            <person name="Manning G."/>
            <person name="Maruyama T."/>
            <person name="Michael T.P."/>
            <person name="Mikami K."/>
            <person name="Miyazaki S."/>
            <person name="Morinaga S."/>
            <person name="Murata T."/>
            <person name="Mueller-Roeber B."/>
            <person name="Nelson D.R."/>
            <person name="Obara M."/>
            <person name="Oguri Y."/>
            <person name="Olmstead R.G."/>
            <person name="Onodera N."/>
            <person name="Petersen B.L."/>
            <person name="Pils B."/>
            <person name="Prigge M."/>
            <person name="Rensing S.A."/>
            <person name="Riano-Pachon D.M."/>
            <person name="Roberts A.W."/>
            <person name="Sato Y."/>
            <person name="Scheller H.V."/>
            <person name="Schulz B."/>
            <person name="Schulz C."/>
            <person name="Shakirov E.V."/>
            <person name="Shibagaki N."/>
            <person name="Shinohara N."/>
            <person name="Shippen D.E."/>
            <person name="Soerensen I."/>
            <person name="Sotooka R."/>
            <person name="Sugimoto N."/>
            <person name="Sugita M."/>
            <person name="Sumikawa N."/>
            <person name="Tanurdzic M."/>
            <person name="Theissen G."/>
            <person name="Ulvskov P."/>
            <person name="Wakazuki S."/>
            <person name="Weng J.K."/>
            <person name="Willats W.W."/>
            <person name="Wipf D."/>
            <person name="Wolf P.G."/>
            <person name="Yang L."/>
            <person name="Zimmer A.D."/>
            <person name="Zhu Q."/>
            <person name="Mitros T."/>
            <person name="Hellsten U."/>
            <person name="Loque D."/>
            <person name="Otillar R."/>
            <person name="Salamov A."/>
            <person name="Schmutz J."/>
            <person name="Shapiro H."/>
            <person name="Lindquist E."/>
            <person name="Lucas S."/>
            <person name="Rokhsar D."/>
            <person name="Grigoriev I.V."/>
        </authorList>
    </citation>
    <scope>NUCLEOTIDE SEQUENCE [LARGE SCALE GENOMIC DNA]</scope>
</reference>
<dbReference type="eggNOG" id="ENOG502RESI">
    <property type="taxonomic scope" value="Eukaryota"/>
</dbReference>
<keyword evidence="1" id="KW-0472">Membrane</keyword>
<dbReference type="PANTHER" id="PTHR36363:SF1">
    <property type="entry name" value="OS04G0687200 PROTEIN"/>
    <property type="match status" value="1"/>
</dbReference>
<protein>
    <submittedName>
        <fullName evidence="2">Uncharacterized protein</fullName>
    </submittedName>
</protein>
<dbReference type="InParanoid" id="D8R3Q8"/>
<name>D8R3Q8_SELML</name>
<feature type="transmembrane region" description="Helical" evidence="1">
    <location>
        <begin position="172"/>
        <end position="194"/>
    </location>
</feature>
<dbReference type="Proteomes" id="UP000001514">
    <property type="component" value="Unassembled WGS sequence"/>
</dbReference>
<dbReference type="FunCoup" id="D8R3Q8">
    <property type="interactions" value="632"/>
</dbReference>
<dbReference type="OMA" id="EDFEIHY"/>
<gene>
    <name evidence="2" type="ORF">SELMODRAFT_84664</name>
</gene>